<dbReference type="Proteomes" id="UP001177769">
    <property type="component" value="Chromosome"/>
</dbReference>
<organism evidence="1 2">
    <name type="scientific">Paucibacter sediminis</name>
    <dbReference type="NCBI Taxonomy" id="3019553"/>
    <lineage>
        <taxon>Bacteria</taxon>
        <taxon>Pseudomonadati</taxon>
        <taxon>Pseudomonadota</taxon>
        <taxon>Betaproteobacteria</taxon>
        <taxon>Burkholderiales</taxon>
        <taxon>Sphaerotilaceae</taxon>
        <taxon>Roseateles</taxon>
    </lineage>
</organism>
<dbReference type="RefSeq" id="WP_285233899.1">
    <property type="nucleotide sequence ID" value="NZ_CP116346.1"/>
</dbReference>
<accession>A0AA95NHX9</accession>
<name>A0AA95NHX9_9BURK</name>
<evidence type="ECO:0000313" key="2">
    <source>
        <dbReference type="Proteomes" id="UP001177769"/>
    </source>
</evidence>
<keyword evidence="2" id="KW-1185">Reference proteome</keyword>
<protein>
    <submittedName>
        <fullName evidence="1">Uncharacterized protein</fullName>
    </submittedName>
</protein>
<reference evidence="1" key="1">
    <citation type="submission" date="2023-01" db="EMBL/GenBank/DDBJ databases">
        <title>Whole genome sequence of Paucibacter sp. S2-9 isolated from pond sediment.</title>
        <authorList>
            <person name="Jung J.Y."/>
        </authorList>
    </citation>
    <scope>NUCLEOTIDE SEQUENCE</scope>
    <source>
        <strain evidence="1">S2-9</strain>
    </source>
</reference>
<dbReference type="EMBL" id="CP116346">
    <property type="protein sequence ID" value="WIT12798.1"/>
    <property type="molecule type" value="Genomic_DNA"/>
</dbReference>
<proteinExistence type="predicted"/>
<sequence length="92" mass="10307">MRLTELRGPQDAAQSYEAWRQRLAPLLQWSSAALLRTARRLARVKAAYCQPELELYAEAAAPEGALVVPLLSKDPGARQRSKTRRQHVRGLA</sequence>
<gene>
    <name evidence="1" type="ORF">PFX98_04060</name>
</gene>
<evidence type="ECO:0000313" key="1">
    <source>
        <dbReference type="EMBL" id="WIT12798.1"/>
    </source>
</evidence>
<dbReference type="KEGG" id="pais:PFX98_04060"/>
<dbReference type="AlphaFoldDB" id="A0AA95NHX9"/>